<gene>
    <name evidence="20" type="primary">Smyd5</name>
</gene>
<proteinExistence type="predicted"/>
<dbReference type="GeneID" id="105267490"/>
<dbReference type="PANTHER" id="PTHR46402:SF2">
    <property type="entry name" value="HISTONE-LYSINE N-TRIMETHYLTRANSFERASE SMYD5"/>
    <property type="match status" value="1"/>
</dbReference>
<evidence type="ECO:0000256" key="9">
    <source>
        <dbReference type="ARBA" id="ARBA00022833"/>
    </source>
</evidence>
<evidence type="ECO:0000313" key="19">
    <source>
        <dbReference type="Proteomes" id="UP000694866"/>
    </source>
</evidence>
<evidence type="ECO:0000256" key="17">
    <source>
        <dbReference type="ARBA" id="ARBA00049806"/>
    </source>
</evidence>
<dbReference type="GO" id="GO:0032259">
    <property type="term" value="P:methylation"/>
    <property type="evidence" value="ECO:0007669"/>
    <property type="project" value="UniProtKB-KW"/>
</dbReference>
<dbReference type="InterPro" id="IPR046341">
    <property type="entry name" value="SET_dom_sf"/>
</dbReference>
<evidence type="ECO:0000256" key="16">
    <source>
        <dbReference type="ARBA" id="ARBA00049789"/>
    </source>
</evidence>
<evidence type="ECO:0000256" key="15">
    <source>
        <dbReference type="ARBA" id="ARBA00049768"/>
    </source>
</evidence>
<name>A0A9R1T837_9HYME</name>
<dbReference type="SMART" id="SM00317">
    <property type="entry name" value="SET"/>
    <property type="match status" value="1"/>
</dbReference>
<keyword evidence="8" id="KW-0863">Zinc-finger</keyword>
<dbReference type="AlphaFoldDB" id="A0A9R1T837"/>
<evidence type="ECO:0000256" key="11">
    <source>
        <dbReference type="ARBA" id="ARBA00033038"/>
    </source>
</evidence>
<dbReference type="CTD" id="10322"/>
<dbReference type="Gene3D" id="1.10.220.160">
    <property type="match status" value="1"/>
</dbReference>
<comment type="catalytic activity">
    <reaction evidence="14">
        <text>L-lysyl-[protein] + 3 S-adenosyl-L-methionine = N(6),N(6),N(6)-trimethyl-L-lysyl-[protein] + 3 S-adenosyl-L-homocysteine + 3 H(+)</text>
        <dbReference type="Rhea" id="RHEA:54192"/>
        <dbReference type="Rhea" id="RHEA-COMP:9752"/>
        <dbReference type="Rhea" id="RHEA-COMP:13826"/>
        <dbReference type="ChEBI" id="CHEBI:15378"/>
        <dbReference type="ChEBI" id="CHEBI:29969"/>
        <dbReference type="ChEBI" id="CHEBI:57856"/>
        <dbReference type="ChEBI" id="CHEBI:59789"/>
        <dbReference type="ChEBI" id="CHEBI:61961"/>
    </reaction>
    <physiologicalReaction direction="left-to-right" evidence="14">
        <dbReference type="Rhea" id="RHEA:54193"/>
    </physiologicalReaction>
</comment>
<keyword evidence="4" id="KW-0489">Methyltransferase</keyword>
<dbReference type="Pfam" id="PF00856">
    <property type="entry name" value="SET"/>
    <property type="match status" value="1"/>
</dbReference>
<evidence type="ECO:0000256" key="14">
    <source>
        <dbReference type="ARBA" id="ARBA00049497"/>
    </source>
</evidence>
<protein>
    <recommendedName>
        <fullName evidence="15">Protein-lysine N-trimethyltransferase SMYD5</fullName>
        <ecNumber evidence="2">2.1.1.359</ecNumber>
        <ecNumber evidence="10">2.1.1.372</ecNumber>
    </recommendedName>
    <alternativeName>
        <fullName evidence="11">SET and MYND domain-containing protein 5</fullName>
    </alternativeName>
    <alternativeName>
        <fullName evidence="16">[histone H3]-lysine20 N-trimethyltransferase SMYD5</fullName>
    </alternativeName>
    <alternativeName>
        <fullName evidence="17">[histone H4]-lysine36 N-trimethyltransferase SMYD5</fullName>
    </alternativeName>
</protein>
<dbReference type="GO" id="GO:0140943">
    <property type="term" value="F:histone H4K20 trimethyltransferase activity"/>
    <property type="evidence" value="ECO:0007669"/>
    <property type="project" value="UniProtKB-EC"/>
</dbReference>
<evidence type="ECO:0000256" key="1">
    <source>
        <dbReference type="ARBA" id="ARBA00004496"/>
    </source>
</evidence>
<evidence type="ECO:0000256" key="6">
    <source>
        <dbReference type="ARBA" id="ARBA00022691"/>
    </source>
</evidence>
<evidence type="ECO:0000256" key="8">
    <source>
        <dbReference type="ARBA" id="ARBA00022771"/>
    </source>
</evidence>
<dbReference type="RefSeq" id="XP_011304682.1">
    <property type="nucleotide sequence ID" value="XM_011306380.1"/>
</dbReference>
<reference evidence="20" key="1">
    <citation type="submission" date="2025-08" db="UniProtKB">
        <authorList>
            <consortium name="RefSeq"/>
        </authorList>
    </citation>
    <scope>IDENTIFICATION</scope>
    <source>
        <strain evidence="20">USDA-PBARC FA_bdor</strain>
        <tissue evidence="20">Whole organism</tissue>
    </source>
</reference>
<dbReference type="PANTHER" id="PTHR46402">
    <property type="entry name" value="SET AND MYND DOMAIN-CONTAINING PROTEIN 5"/>
    <property type="match status" value="1"/>
</dbReference>
<dbReference type="SUPFAM" id="SSF82199">
    <property type="entry name" value="SET domain"/>
    <property type="match status" value="1"/>
</dbReference>
<dbReference type="InterPro" id="IPR044422">
    <property type="entry name" value="SMYD5_SET"/>
</dbReference>
<comment type="subcellular location">
    <subcellularLocation>
        <location evidence="1">Cytoplasm</location>
    </subcellularLocation>
</comment>
<dbReference type="GO" id="GO:0008270">
    <property type="term" value="F:zinc ion binding"/>
    <property type="evidence" value="ECO:0007669"/>
    <property type="project" value="UniProtKB-KW"/>
</dbReference>
<dbReference type="InterPro" id="IPR001214">
    <property type="entry name" value="SET_dom"/>
</dbReference>
<dbReference type="KEGG" id="fas:105267490"/>
<evidence type="ECO:0000256" key="7">
    <source>
        <dbReference type="ARBA" id="ARBA00022723"/>
    </source>
</evidence>
<dbReference type="GO" id="GO:0140955">
    <property type="term" value="F:histone H3K36 trimethyltransferase activity"/>
    <property type="evidence" value="ECO:0007669"/>
    <property type="project" value="UniProtKB-EC"/>
</dbReference>
<evidence type="ECO:0000256" key="13">
    <source>
        <dbReference type="ARBA" id="ARBA00048081"/>
    </source>
</evidence>
<dbReference type="Gene3D" id="6.10.140.2220">
    <property type="match status" value="1"/>
</dbReference>
<comment type="catalytic activity">
    <reaction evidence="13">
        <text>L-lysyl(20)-[histone H4] + 3 S-adenosyl-L-methionine = N(6),N(6),N(6)-trimethyl-L-lysyl(20)-[histone H4] + 3 S-adenosyl-L-homocysteine + 3 H(+)</text>
        <dbReference type="Rhea" id="RHEA:64456"/>
        <dbReference type="Rhea" id="RHEA-COMP:15554"/>
        <dbReference type="Rhea" id="RHEA-COMP:15998"/>
        <dbReference type="ChEBI" id="CHEBI:15378"/>
        <dbReference type="ChEBI" id="CHEBI:29969"/>
        <dbReference type="ChEBI" id="CHEBI:57856"/>
        <dbReference type="ChEBI" id="CHEBI:59789"/>
        <dbReference type="ChEBI" id="CHEBI:61961"/>
        <dbReference type="EC" id="2.1.1.372"/>
    </reaction>
</comment>
<dbReference type="GO" id="GO:0005737">
    <property type="term" value="C:cytoplasm"/>
    <property type="evidence" value="ECO:0007669"/>
    <property type="project" value="UniProtKB-SubCell"/>
</dbReference>
<dbReference type="Proteomes" id="UP000694866">
    <property type="component" value="Unplaced"/>
</dbReference>
<dbReference type="EC" id="2.1.1.359" evidence="2"/>
<feature type="domain" description="SET" evidence="18">
    <location>
        <begin position="4"/>
        <end position="335"/>
    </location>
</feature>
<keyword evidence="5" id="KW-0808">Transferase</keyword>
<keyword evidence="7" id="KW-0479">Metal-binding</keyword>
<keyword evidence="9" id="KW-0862">Zinc</keyword>
<dbReference type="CDD" id="cd10521">
    <property type="entry name" value="SET_SMYD5"/>
    <property type="match status" value="1"/>
</dbReference>
<dbReference type="OrthoDB" id="438641at2759"/>
<evidence type="ECO:0000256" key="4">
    <source>
        <dbReference type="ARBA" id="ARBA00022603"/>
    </source>
</evidence>
<evidence type="ECO:0000256" key="10">
    <source>
        <dbReference type="ARBA" id="ARBA00024057"/>
    </source>
</evidence>
<keyword evidence="6" id="KW-0949">S-adenosyl-L-methionine</keyword>
<evidence type="ECO:0000256" key="12">
    <source>
        <dbReference type="ARBA" id="ARBA00047545"/>
    </source>
</evidence>
<sequence>MSNQGYQVQIINEEKGKGLVALRSYEENETIFEEKPVVCCQFAWNEDLRYLACDNCLAPLETAEENARRLSGKKDLVLPYPECCETKTQSVTECPACGIKYCSEGCLLEASQKYHKILCLQSREKNENHPLVQLKETWKQMHYPSETATIMLLARMIAFVNQSEDKASALSIFNQFCHRTVNEDQKIAHNLLGEQFVGQIDVLREMMDNALNKENVPYWFTPDGFRSLLALVGTNGQGIGTSAFSRWAKNVSALELPQDSRMQVNMLIGRIYDDMEKVVGPFWNNEGSGLYSLQSSMNHSCLPNAIVEFPFSNSTLVVKALRGIQPGEEICIAYLDNCELVRTRVSRQEVLRSLYLFSCRCDRCLEQADDYDVSSEDDMCDEGSDGE</sequence>
<evidence type="ECO:0000256" key="3">
    <source>
        <dbReference type="ARBA" id="ARBA00022490"/>
    </source>
</evidence>
<dbReference type="Gene3D" id="2.170.270.10">
    <property type="entry name" value="SET domain"/>
    <property type="match status" value="2"/>
</dbReference>
<evidence type="ECO:0000259" key="18">
    <source>
        <dbReference type="PROSITE" id="PS50280"/>
    </source>
</evidence>
<keyword evidence="3" id="KW-0963">Cytoplasm</keyword>
<evidence type="ECO:0000256" key="2">
    <source>
        <dbReference type="ARBA" id="ARBA00012178"/>
    </source>
</evidence>
<evidence type="ECO:0000313" key="20">
    <source>
        <dbReference type="RefSeq" id="XP_011304682.1"/>
    </source>
</evidence>
<evidence type="ECO:0000256" key="5">
    <source>
        <dbReference type="ARBA" id="ARBA00022679"/>
    </source>
</evidence>
<accession>A0A9R1T837</accession>
<dbReference type="GO" id="GO:0045814">
    <property type="term" value="P:negative regulation of gene expression, epigenetic"/>
    <property type="evidence" value="ECO:0007669"/>
    <property type="project" value="TreeGrafter"/>
</dbReference>
<comment type="catalytic activity">
    <reaction evidence="12">
        <text>L-lysyl(36)-[histone H3] + 3 S-adenosyl-L-methionine = N(6),N(6),N(6)-trimethyl-L-lysyl(36)-[histone H3] + 3 S-adenosyl-L-homocysteine + 3 H(+)</text>
        <dbReference type="Rhea" id="RHEA:60324"/>
        <dbReference type="Rhea" id="RHEA-COMP:9785"/>
        <dbReference type="Rhea" id="RHEA-COMP:15536"/>
        <dbReference type="ChEBI" id="CHEBI:15378"/>
        <dbReference type="ChEBI" id="CHEBI:29969"/>
        <dbReference type="ChEBI" id="CHEBI:57856"/>
        <dbReference type="ChEBI" id="CHEBI:59789"/>
        <dbReference type="ChEBI" id="CHEBI:61961"/>
        <dbReference type="EC" id="2.1.1.359"/>
    </reaction>
</comment>
<organism evidence="19 20">
    <name type="scientific">Fopius arisanus</name>
    <dbReference type="NCBI Taxonomy" id="64838"/>
    <lineage>
        <taxon>Eukaryota</taxon>
        <taxon>Metazoa</taxon>
        <taxon>Ecdysozoa</taxon>
        <taxon>Arthropoda</taxon>
        <taxon>Hexapoda</taxon>
        <taxon>Insecta</taxon>
        <taxon>Pterygota</taxon>
        <taxon>Neoptera</taxon>
        <taxon>Endopterygota</taxon>
        <taxon>Hymenoptera</taxon>
        <taxon>Apocrita</taxon>
        <taxon>Ichneumonoidea</taxon>
        <taxon>Braconidae</taxon>
        <taxon>Opiinae</taxon>
        <taxon>Fopius</taxon>
    </lineage>
</organism>
<dbReference type="EC" id="2.1.1.372" evidence="10"/>
<dbReference type="PROSITE" id="PS50280">
    <property type="entry name" value="SET"/>
    <property type="match status" value="1"/>
</dbReference>
<keyword evidence="19" id="KW-1185">Reference proteome</keyword>